<protein>
    <submittedName>
        <fullName evidence="2">Putative zinc finger protein</fullName>
    </submittedName>
</protein>
<dbReference type="RefSeq" id="WP_121258414.1">
    <property type="nucleotide sequence ID" value="NZ_RBIL01000003.1"/>
</dbReference>
<accession>A0A660KX80</accession>
<dbReference type="EMBL" id="RBIL01000003">
    <property type="protein sequence ID" value="RKQ84911.1"/>
    <property type="molecule type" value="Genomic_DNA"/>
</dbReference>
<organism evidence="2 3">
    <name type="scientific">Solirubrobacter pauli</name>
    <dbReference type="NCBI Taxonomy" id="166793"/>
    <lineage>
        <taxon>Bacteria</taxon>
        <taxon>Bacillati</taxon>
        <taxon>Actinomycetota</taxon>
        <taxon>Thermoleophilia</taxon>
        <taxon>Solirubrobacterales</taxon>
        <taxon>Solirubrobacteraceae</taxon>
        <taxon>Solirubrobacter</taxon>
    </lineage>
</organism>
<feature type="domain" description="Putative zinc-finger" evidence="1">
    <location>
        <begin position="4"/>
        <end position="37"/>
    </location>
</feature>
<dbReference type="OrthoDB" id="129419at2"/>
<proteinExistence type="predicted"/>
<name>A0A660KX80_9ACTN</name>
<gene>
    <name evidence="2" type="ORF">C8N24_6542</name>
</gene>
<dbReference type="Proteomes" id="UP000278962">
    <property type="component" value="Unassembled WGS sequence"/>
</dbReference>
<reference evidence="2 3" key="1">
    <citation type="submission" date="2018-10" db="EMBL/GenBank/DDBJ databases">
        <title>Genomic Encyclopedia of Archaeal and Bacterial Type Strains, Phase II (KMG-II): from individual species to whole genera.</title>
        <authorList>
            <person name="Goeker M."/>
        </authorList>
    </citation>
    <scope>NUCLEOTIDE SEQUENCE [LARGE SCALE GENOMIC DNA]</scope>
    <source>
        <strain evidence="2 3">DSM 14954</strain>
    </source>
</reference>
<dbReference type="InterPro" id="IPR027383">
    <property type="entry name" value="Znf_put"/>
</dbReference>
<dbReference type="Gene3D" id="1.10.10.1320">
    <property type="entry name" value="Anti-sigma factor, zinc-finger domain"/>
    <property type="match status" value="1"/>
</dbReference>
<evidence type="ECO:0000259" key="1">
    <source>
        <dbReference type="Pfam" id="PF13490"/>
    </source>
</evidence>
<dbReference type="Pfam" id="PF13490">
    <property type="entry name" value="zf-HC2"/>
    <property type="match status" value="1"/>
</dbReference>
<sequence length="57" mass="6188">MIRCRELVELVTAYLDGVLPAQERERVDLHLAGCDGCTAYLAQIRATIAVLGRAGES</sequence>
<evidence type="ECO:0000313" key="3">
    <source>
        <dbReference type="Proteomes" id="UP000278962"/>
    </source>
</evidence>
<evidence type="ECO:0000313" key="2">
    <source>
        <dbReference type="EMBL" id="RKQ84911.1"/>
    </source>
</evidence>
<keyword evidence="3" id="KW-1185">Reference proteome</keyword>
<dbReference type="InterPro" id="IPR041916">
    <property type="entry name" value="Anti_sigma_zinc_sf"/>
</dbReference>
<dbReference type="AlphaFoldDB" id="A0A660KX80"/>
<comment type="caution">
    <text evidence="2">The sequence shown here is derived from an EMBL/GenBank/DDBJ whole genome shotgun (WGS) entry which is preliminary data.</text>
</comment>